<evidence type="ECO:0000313" key="6">
    <source>
        <dbReference type="Proteomes" id="UP000324996"/>
    </source>
</evidence>
<dbReference type="Gene3D" id="1.10.10.10">
    <property type="entry name" value="Winged helix-like DNA-binding domain superfamily/Winged helix DNA-binding domain"/>
    <property type="match status" value="1"/>
</dbReference>
<dbReference type="GO" id="GO:0003700">
    <property type="term" value="F:DNA-binding transcription factor activity"/>
    <property type="evidence" value="ECO:0007669"/>
    <property type="project" value="InterPro"/>
</dbReference>
<keyword evidence="6" id="KW-1185">Reference proteome</keyword>
<dbReference type="InterPro" id="IPR000524">
    <property type="entry name" value="Tscrpt_reg_HTH_GntR"/>
</dbReference>
<proteinExistence type="predicted"/>
<dbReference type="Pfam" id="PF00392">
    <property type="entry name" value="GntR"/>
    <property type="match status" value="1"/>
</dbReference>
<gene>
    <name evidence="5" type="ORF">JCM17846_19760</name>
</gene>
<feature type="domain" description="HTH gntR-type" evidence="4">
    <location>
        <begin position="8"/>
        <end position="76"/>
    </location>
</feature>
<dbReference type="EMBL" id="BKCN01000009">
    <property type="protein sequence ID" value="GER04294.1"/>
    <property type="molecule type" value="Genomic_DNA"/>
</dbReference>
<dbReference type="SUPFAM" id="SSF46785">
    <property type="entry name" value="Winged helix' DNA-binding domain"/>
    <property type="match status" value="1"/>
</dbReference>
<dbReference type="Pfam" id="PF07702">
    <property type="entry name" value="UTRA"/>
    <property type="match status" value="1"/>
</dbReference>
<protein>
    <submittedName>
        <fullName evidence="5">GntR family transcriptional regulator</fullName>
    </submittedName>
</protein>
<evidence type="ECO:0000256" key="2">
    <source>
        <dbReference type="ARBA" id="ARBA00023125"/>
    </source>
</evidence>
<name>A0A5A7N955_9PROT</name>
<sequence>MDGAPGFRPLYRQVYDHLVKQISTGVWKAAEALPSEHALASSLGVSQGTVRKALDAMASENLIERRQGKGTYVSQYNEQSALFRFFRMAHPGGEKVIPDCGEKSISRRPANATEARKLAIKPDDMVVELRRTRWVEGRPAIFEMIVLPLALFPDIDRYDPLPNALYTLYQAEFDINIVQAEEELHADIARKEDASRLDLPLGSPILQIDRIAIDIAGRPVELRTSRCDTARLVYAVSIR</sequence>
<dbReference type="Proteomes" id="UP000324996">
    <property type="component" value="Unassembled WGS sequence"/>
</dbReference>
<evidence type="ECO:0000256" key="3">
    <source>
        <dbReference type="ARBA" id="ARBA00023163"/>
    </source>
</evidence>
<dbReference type="Gene3D" id="3.40.1410.10">
    <property type="entry name" value="Chorismate lyase-like"/>
    <property type="match status" value="1"/>
</dbReference>
<dbReference type="InterPro" id="IPR028978">
    <property type="entry name" value="Chorismate_lyase_/UTRA_dom_sf"/>
</dbReference>
<keyword evidence="2" id="KW-0238">DNA-binding</keyword>
<accession>A0A5A7N955</accession>
<dbReference type="SUPFAM" id="SSF64288">
    <property type="entry name" value="Chorismate lyase-like"/>
    <property type="match status" value="1"/>
</dbReference>
<evidence type="ECO:0000259" key="4">
    <source>
        <dbReference type="PROSITE" id="PS50949"/>
    </source>
</evidence>
<dbReference type="PANTHER" id="PTHR44846">
    <property type="entry name" value="MANNOSYL-D-GLYCERATE TRANSPORT/METABOLISM SYSTEM REPRESSOR MNGR-RELATED"/>
    <property type="match status" value="1"/>
</dbReference>
<evidence type="ECO:0000256" key="1">
    <source>
        <dbReference type="ARBA" id="ARBA00023015"/>
    </source>
</evidence>
<dbReference type="InterPro" id="IPR011663">
    <property type="entry name" value="UTRA"/>
</dbReference>
<dbReference type="InterPro" id="IPR036388">
    <property type="entry name" value="WH-like_DNA-bd_sf"/>
</dbReference>
<dbReference type="SMART" id="SM00866">
    <property type="entry name" value="UTRA"/>
    <property type="match status" value="1"/>
</dbReference>
<dbReference type="AlphaFoldDB" id="A0A5A7N955"/>
<dbReference type="CDD" id="cd07377">
    <property type="entry name" value="WHTH_GntR"/>
    <property type="match status" value="1"/>
</dbReference>
<dbReference type="PROSITE" id="PS50949">
    <property type="entry name" value="HTH_GNTR"/>
    <property type="match status" value="1"/>
</dbReference>
<reference evidence="5 6" key="1">
    <citation type="submission" date="2019-09" db="EMBL/GenBank/DDBJ databases">
        <title>NBRP : Genome information of microbial organism related human and environment.</title>
        <authorList>
            <person name="Hattori M."/>
            <person name="Oshima K."/>
            <person name="Inaba H."/>
            <person name="Suda W."/>
            <person name="Sakamoto M."/>
            <person name="Iino T."/>
            <person name="Kitahara M."/>
            <person name="Oshida Y."/>
            <person name="Iida T."/>
            <person name="Kudo T."/>
            <person name="Itoh T."/>
            <person name="Ohkuma M."/>
        </authorList>
    </citation>
    <scope>NUCLEOTIDE SEQUENCE [LARGE SCALE GENOMIC DNA]</scope>
    <source>
        <strain evidence="5 6">Q-1</strain>
    </source>
</reference>
<keyword evidence="3" id="KW-0804">Transcription</keyword>
<dbReference type="SMART" id="SM00345">
    <property type="entry name" value="HTH_GNTR"/>
    <property type="match status" value="1"/>
</dbReference>
<dbReference type="GO" id="GO:0003677">
    <property type="term" value="F:DNA binding"/>
    <property type="evidence" value="ECO:0007669"/>
    <property type="project" value="UniProtKB-KW"/>
</dbReference>
<comment type="caution">
    <text evidence="5">The sequence shown here is derived from an EMBL/GenBank/DDBJ whole genome shotgun (WGS) entry which is preliminary data.</text>
</comment>
<dbReference type="PRINTS" id="PR00035">
    <property type="entry name" value="HTHGNTR"/>
</dbReference>
<dbReference type="PANTHER" id="PTHR44846:SF1">
    <property type="entry name" value="MANNOSYL-D-GLYCERATE TRANSPORT_METABOLISM SYSTEM REPRESSOR MNGR-RELATED"/>
    <property type="match status" value="1"/>
</dbReference>
<keyword evidence="1" id="KW-0805">Transcription regulation</keyword>
<dbReference type="InterPro" id="IPR036390">
    <property type="entry name" value="WH_DNA-bd_sf"/>
</dbReference>
<dbReference type="InterPro" id="IPR050679">
    <property type="entry name" value="Bact_HTH_transcr_reg"/>
</dbReference>
<dbReference type="GO" id="GO:0045892">
    <property type="term" value="P:negative regulation of DNA-templated transcription"/>
    <property type="evidence" value="ECO:0007669"/>
    <property type="project" value="TreeGrafter"/>
</dbReference>
<organism evidence="5 6">
    <name type="scientific">Iodidimonas nitroreducens</name>
    <dbReference type="NCBI Taxonomy" id="1236968"/>
    <lineage>
        <taxon>Bacteria</taxon>
        <taxon>Pseudomonadati</taxon>
        <taxon>Pseudomonadota</taxon>
        <taxon>Alphaproteobacteria</taxon>
        <taxon>Iodidimonadales</taxon>
        <taxon>Iodidimonadaceae</taxon>
        <taxon>Iodidimonas</taxon>
    </lineage>
</organism>
<dbReference type="RefSeq" id="WP_042084950.1">
    <property type="nucleotide sequence ID" value="NZ_BKCN01000009.1"/>
</dbReference>
<evidence type="ECO:0000313" key="5">
    <source>
        <dbReference type="EMBL" id="GER04294.1"/>
    </source>
</evidence>